<accession>A0ABZ3FLV3</accession>
<dbReference type="Proteomes" id="UP001442841">
    <property type="component" value="Chromosome"/>
</dbReference>
<dbReference type="InterPro" id="IPR023393">
    <property type="entry name" value="START-like_dom_sf"/>
</dbReference>
<protein>
    <submittedName>
        <fullName evidence="1">SRPBCC family protein</fullName>
    </submittedName>
</protein>
<gene>
    <name evidence="1" type="ORF">AADG42_03375</name>
</gene>
<dbReference type="RefSeq" id="WP_425307817.1">
    <property type="nucleotide sequence ID" value="NZ_CP154795.1"/>
</dbReference>
<dbReference type="Gene3D" id="3.30.530.20">
    <property type="match status" value="1"/>
</dbReference>
<evidence type="ECO:0000313" key="1">
    <source>
        <dbReference type="EMBL" id="XAN06387.1"/>
    </source>
</evidence>
<dbReference type="EMBL" id="CP154795">
    <property type="protein sequence ID" value="XAN06387.1"/>
    <property type="molecule type" value="Genomic_DNA"/>
</dbReference>
<evidence type="ECO:0000313" key="2">
    <source>
        <dbReference type="Proteomes" id="UP001442841"/>
    </source>
</evidence>
<sequence>MWLSTETESMSASPKQVWEIVRDVTELPHWHHFFAAVTLTDGPDATHPGHGHYVPRGWLGPVHSRTAGPFTASVGERSVVIRQPQPGRGEQIFSWWVAPGDEGTRIIQRVRVSGRLGPLFSRLSGRLSAAGFAEDVRRLAALLR</sequence>
<keyword evidence="2" id="KW-1185">Reference proteome</keyword>
<reference evidence="1 2" key="1">
    <citation type="submission" date="2024-04" db="EMBL/GenBank/DDBJ databases">
        <title>Isolation of an actinomycete strain from pig manure.</title>
        <authorList>
            <person name="Gong T."/>
            <person name="Yu Z."/>
            <person name="An M."/>
            <person name="Wei C."/>
            <person name="Yang W."/>
            <person name="Liu L."/>
        </authorList>
    </citation>
    <scope>NUCLEOTIDE SEQUENCE [LARGE SCALE GENOMIC DNA]</scope>
    <source>
        <strain evidence="1 2">ZF39</strain>
    </source>
</reference>
<dbReference type="SUPFAM" id="SSF55961">
    <property type="entry name" value="Bet v1-like"/>
    <property type="match status" value="1"/>
</dbReference>
<name>A0ABZ3FLV3_9ACTN</name>
<organism evidence="1 2">
    <name type="scientific">Ammonicoccus fulvus</name>
    <dbReference type="NCBI Taxonomy" id="3138240"/>
    <lineage>
        <taxon>Bacteria</taxon>
        <taxon>Bacillati</taxon>
        <taxon>Actinomycetota</taxon>
        <taxon>Actinomycetes</taxon>
        <taxon>Propionibacteriales</taxon>
        <taxon>Propionibacteriaceae</taxon>
        <taxon>Ammonicoccus</taxon>
    </lineage>
</organism>
<dbReference type="Pfam" id="PF10604">
    <property type="entry name" value="Polyketide_cyc2"/>
    <property type="match status" value="1"/>
</dbReference>
<proteinExistence type="predicted"/>
<dbReference type="InterPro" id="IPR019587">
    <property type="entry name" value="Polyketide_cyclase/dehydratase"/>
</dbReference>
<dbReference type="CDD" id="cd07812">
    <property type="entry name" value="SRPBCC"/>
    <property type="match status" value="1"/>
</dbReference>